<accession>A0AAV7M296</accession>
<dbReference type="Proteomes" id="UP001066276">
    <property type="component" value="Chromosome 10"/>
</dbReference>
<gene>
    <name evidence="2" type="ORF">NDU88_002854</name>
</gene>
<protein>
    <submittedName>
        <fullName evidence="2">Uncharacterized protein</fullName>
    </submittedName>
</protein>
<evidence type="ECO:0000313" key="2">
    <source>
        <dbReference type="EMBL" id="KAJ1097737.1"/>
    </source>
</evidence>
<evidence type="ECO:0000256" key="1">
    <source>
        <dbReference type="SAM" id="MobiDB-lite"/>
    </source>
</evidence>
<evidence type="ECO:0000313" key="3">
    <source>
        <dbReference type="Proteomes" id="UP001066276"/>
    </source>
</evidence>
<proteinExistence type="predicted"/>
<dbReference type="EMBL" id="JANPWB010000014">
    <property type="protein sequence ID" value="KAJ1097737.1"/>
    <property type="molecule type" value="Genomic_DNA"/>
</dbReference>
<keyword evidence="3" id="KW-1185">Reference proteome</keyword>
<sequence length="131" mass="14325">MCLLPQNDEITRVYSPGIFSMRYSSNPAVGEAYLGQETRTGHAGRTAAALCSSSGSQRPSAGRHLQVDGFGETRAAPVDYRQEKQKNAKVDGFWETRVAPVDYRQEKQKNAKYGLPPGGNMPRSSGRDSES</sequence>
<reference evidence="2" key="1">
    <citation type="journal article" date="2022" name="bioRxiv">
        <title>Sequencing and chromosome-scale assembly of the giantPleurodeles waltlgenome.</title>
        <authorList>
            <person name="Brown T."/>
            <person name="Elewa A."/>
            <person name="Iarovenko S."/>
            <person name="Subramanian E."/>
            <person name="Araus A.J."/>
            <person name="Petzold A."/>
            <person name="Susuki M."/>
            <person name="Suzuki K.-i.T."/>
            <person name="Hayashi T."/>
            <person name="Toyoda A."/>
            <person name="Oliveira C."/>
            <person name="Osipova E."/>
            <person name="Leigh N.D."/>
            <person name="Simon A."/>
            <person name="Yun M.H."/>
        </authorList>
    </citation>
    <scope>NUCLEOTIDE SEQUENCE</scope>
    <source>
        <strain evidence="2">20211129_DDA</strain>
        <tissue evidence="2">Liver</tissue>
    </source>
</reference>
<organism evidence="2 3">
    <name type="scientific">Pleurodeles waltl</name>
    <name type="common">Iberian ribbed newt</name>
    <dbReference type="NCBI Taxonomy" id="8319"/>
    <lineage>
        <taxon>Eukaryota</taxon>
        <taxon>Metazoa</taxon>
        <taxon>Chordata</taxon>
        <taxon>Craniata</taxon>
        <taxon>Vertebrata</taxon>
        <taxon>Euteleostomi</taxon>
        <taxon>Amphibia</taxon>
        <taxon>Batrachia</taxon>
        <taxon>Caudata</taxon>
        <taxon>Salamandroidea</taxon>
        <taxon>Salamandridae</taxon>
        <taxon>Pleurodelinae</taxon>
        <taxon>Pleurodeles</taxon>
    </lineage>
</organism>
<dbReference type="AlphaFoldDB" id="A0AAV7M296"/>
<feature type="region of interest" description="Disordered" evidence="1">
    <location>
        <begin position="104"/>
        <end position="131"/>
    </location>
</feature>
<name>A0AAV7M296_PLEWA</name>
<comment type="caution">
    <text evidence="2">The sequence shown here is derived from an EMBL/GenBank/DDBJ whole genome shotgun (WGS) entry which is preliminary data.</text>
</comment>